<dbReference type="EMBL" id="QLLO01000001">
    <property type="protein sequence ID" value="RAJ17825.1"/>
    <property type="molecule type" value="Genomic_DNA"/>
</dbReference>
<proteinExistence type="predicted"/>
<dbReference type="Proteomes" id="UP000248703">
    <property type="component" value="Unassembled WGS sequence"/>
</dbReference>
<comment type="caution">
    <text evidence="1">The sequence shown here is derived from an EMBL/GenBank/DDBJ whole genome shotgun (WGS) entry which is preliminary data.</text>
</comment>
<dbReference type="AlphaFoldDB" id="A0A327RNF4"/>
<organism evidence="1 2">
    <name type="scientific">Olleya aquimaris</name>
    <dbReference type="NCBI Taxonomy" id="639310"/>
    <lineage>
        <taxon>Bacteria</taxon>
        <taxon>Pseudomonadati</taxon>
        <taxon>Bacteroidota</taxon>
        <taxon>Flavobacteriia</taxon>
        <taxon>Flavobacteriales</taxon>
        <taxon>Flavobacteriaceae</taxon>
    </lineage>
</organism>
<keyword evidence="2" id="KW-1185">Reference proteome</keyword>
<protein>
    <submittedName>
        <fullName evidence="1">Uncharacterized protein</fullName>
    </submittedName>
</protein>
<dbReference type="RefSeq" id="WP_111658466.1">
    <property type="nucleotide sequence ID" value="NZ_QLLO01000001.1"/>
</dbReference>
<evidence type="ECO:0000313" key="2">
    <source>
        <dbReference type="Proteomes" id="UP000248703"/>
    </source>
</evidence>
<dbReference type="OrthoDB" id="1452526at2"/>
<evidence type="ECO:0000313" key="1">
    <source>
        <dbReference type="EMBL" id="RAJ17825.1"/>
    </source>
</evidence>
<reference evidence="1 2" key="1">
    <citation type="submission" date="2018-06" db="EMBL/GenBank/DDBJ databases">
        <title>Genomic Encyclopedia of Archaeal and Bacterial Type Strains, Phase II (KMG-II): from individual species to whole genera.</title>
        <authorList>
            <person name="Goeker M."/>
        </authorList>
    </citation>
    <scope>NUCLEOTIDE SEQUENCE [LARGE SCALE GENOMIC DNA]</scope>
    <source>
        <strain evidence="1 2">DSM 24464</strain>
    </source>
</reference>
<sequence length="199" mass="23685">MSDNPLLDVRKAYRLLFDYQSRILDLMKFIGQTYAIPFVKGHPKFSGRGSNKLDNWSWDWLNMYYYAFHFNDTSVKDKKIFLSVYLLNDSGFFEANYENAEANDKKVGHLEVEQFKNVEDSKTKLIFVAGQNEWNWWEEIKHYSKEFILNTHGQAKNTNMVWKSYDLDLFFTEENALKQLEDFSKYCTIKNISITVEDK</sequence>
<accession>A0A327RNF4</accession>
<gene>
    <name evidence="1" type="ORF">LY08_00093</name>
</gene>
<name>A0A327RNF4_9FLAO</name>